<feature type="domain" description="HTH merR-type" evidence="5">
    <location>
        <begin position="1"/>
        <end position="69"/>
    </location>
</feature>
<dbReference type="Gene3D" id="1.10.1660.10">
    <property type="match status" value="1"/>
</dbReference>
<dbReference type="InterPro" id="IPR000551">
    <property type="entry name" value="MerR-type_HTH_dom"/>
</dbReference>
<sequence>MKVSEVADLVGISVRTLHYYDQIGLLTPAYTDLTGYRVYSDQDLEKLQQILFFKQLDFPLKKIKEIMNDPDYDQNEALEMQRNLLLEKRNRLDQVIKTINKSIRYRKGEVTMSKKEKFAGFDFSKNPYEAEARKRWGDSTVDQTNEKLERMNAQDKKAFQDQFNDIYRELAEIRHIDPASEMAQKEIKKWYDYLNKIGNYPPTVFKGLGQMYVEDERFTKNIDQFGEGLAEFMCAAMEVFADRNK</sequence>
<dbReference type="PROSITE" id="PS50937">
    <property type="entry name" value="HTH_MERR_2"/>
    <property type="match status" value="1"/>
</dbReference>
<keyword evidence="3" id="KW-0010">Activator</keyword>
<dbReference type="Gene3D" id="1.10.490.50">
    <property type="entry name" value="Antibiotic binding domain of TipA-like multidrug resistance regulators"/>
    <property type="match status" value="1"/>
</dbReference>
<dbReference type="PROSITE" id="PS00552">
    <property type="entry name" value="HTH_MERR_1"/>
    <property type="match status" value="1"/>
</dbReference>
<dbReference type="PRINTS" id="PR00040">
    <property type="entry name" value="HTHMERR"/>
</dbReference>
<dbReference type="SMART" id="SM00422">
    <property type="entry name" value="HTH_MERR"/>
    <property type="match status" value="1"/>
</dbReference>
<dbReference type="SUPFAM" id="SSF46955">
    <property type="entry name" value="Putative DNA-binding domain"/>
    <property type="match status" value="1"/>
</dbReference>
<evidence type="ECO:0000259" key="5">
    <source>
        <dbReference type="PROSITE" id="PS50937"/>
    </source>
</evidence>
<evidence type="ECO:0000256" key="3">
    <source>
        <dbReference type="ARBA" id="ARBA00023159"/>
    </source>
</evidence>
<dbReference type="InterPro" id="IPR047057">
    <property type="entry name" value="MerR_fam"/>
</dbReference>
<proteinExistence type="predicted"/>
<evidence type="ECO:0000256" key="4">
    <source>
        <dbReference type="ARBA" id="ARBA00023163"/>
    </source>
</evidence>
<dbReference type="InterPro" id="IPR009061">
    <property type="entry name" value="DNA-bd_dom_put_sf"/>
</dbReference>
<dbReference type="KEGG" id="vhl:BME96_01580"/>
<keyword evidence="4" id="KW-0804">Transcription</keyword>
<dbReference type="Proteomes" id="UP000182945">
    <property type="component" value="Chromosome"/>
</dbReference>
<dbReference type="AlphaFoldDB" id="A0AAC9NJT3"/>
<dbReference type="Pfam" id="PF07739">
    <property type="entry name" value="TipAS"/>
    <property type="match status" value="1"/>
</dbReference>
<dbReference type="Pfam" id="PF13411">
    <property type="entry name" value="MerR_1"/>
    <property type="match status" value="1"/>
</dbReference>
<evidence type="ECO:0000313" key="6">
    <source>
        <dbReference type="EMBL" id="APC46959.1"/>
    </source>
</evidence>
<gene>
    <name evidence="6" type="ORF">BME96_01580</name>
</gene>
<protein>
    <submittedName>
        <fullName evidence="6">MerR family transcriptional regulator</fullName>
    </submittedName>
</protein>
<dbReference type="PANTHER" id="PTHR30204:SF90">
    <property type="entry name" value="HTH-TYPE TRANSCRIPTIONAL ACTIVATOR MTA"/>
    <property type="match status" value="1"/>
</dbReference>
<organism evidence="6 7">
    <name type="scientific">Virgibacillus halodenitrificans</name>
    <name type="common">Bacillus halodenitrificans</name>
    <dbReference type="NCBI Taxonomy" id="1482"/>
    <lineage>
        <taxon>Bacteria</taxon>
        <taxon>Bacillati</taxon>
        <taxon>Bacillota</taxon>
        <taxon>Bacilli</taxon>
        <taxon>Bacillales</taxon>
        <taxon>Bacillaceae</taxon>
        <taxon>Virgibacillus</taxon>
    </lineage>
</organism>
<accession>A0AAC9NJT3</accession>
<evidence type="ECO:0000256" key="2">
    <source>
        <dbReference type="ARBA" id="ARBA00023125"/>
    </source>
</evidence>
<dbReference type="GO" id="GO:0003677">
    <property type="term" value="F:DNA binding"/>
    <property type="evidence" value="ECO:0007669"/>
    <property type="project" value="UniProtKB-KW"/>
</dbReference>
<dbReference type="RefSeq" id="WP_071648102.1">
    <property type="nucleotide sequence ID" value="NZ_CP017962.1"/>
</dbReference>
<dbReference type="PANTHER" id="PTHR30204">
    <property type="entry name" value="REDOX-CYCLING DRUG-SENSING TRANSCRIPTIONAL ACTIVATOR SOXR"/>
    <property type="match status" value="1"/>
</dbReference>
<evidence type="ECO:0000256" key="1">
    <source>
        <dbReference type="ARBA" id="ARBA00023015"/>
    </source>
</evidence>
<keyword evidence="2" id="KW-0238">DNA-binding</keyword>
<name>A0AAC9NJT3_VIRHA</name>
<dbReference type="EMBL" id="CP017962">
    <property type="protein sequence ID" value="APC46959.1"/>
    <property type="molecule type" value="Genomic_DNA"/>
</dbReference>
<keyword evidence="1" id="KW-0805">Transcription regulation</keyword>
<evidence type="ECO:0000313" key="7">
    <source>
        <dbReference type="Proteomes" id="UP000182945"/>
    </source>
</evidence>
<dbReference type="GeneID" id="71513068"/>
<dbReference type="GO" id="GO:0003700">
    <property type="term" value="F:DNA-binding transcription factor activity"/>
    <property type="evidence" value="ECO:0007669"/>
    <property type="project" value="InterPro"/>
</dbReference>
<dbReference type="CDD" id="cd01106">
    <property type="entry name" value="HTH_TipAL-Mta"/>
    <property type="match status" value="1"/>
</dbReference>
<reference evidence="6 7" key="1">
    <citation type="submission" date="2016-11" db="EMBL/GenBank/DDBJ databases">
        <title>Complete genome sequencing of Virgibacillus halodenitrificans PDB-F2.</title>
        <authorList>
            <person name="Sun Z."/>
            <person name="Zhou Y."/>
            <person name="Li H."/>
        </authorList>
    </citation>
    <scope>NUCLEOTIDE SEQUENCE [LARGE SCALE GENOMIC DNA]</scope>
    <source>
        <strain evidence="6 7">PDB-F2</strain>
    </source>
</reference>
<dbReference type="SUPFAM" id="SSF89082">
    <property type="entry name" value="Antibiotic binding domain of TipA-like multidrug resistance regulators"/>
    <property type="match status" value="1"/>
</dbReference>
<dbReference type="InterPro" id="IPR036244">
    <property type="entry name" value="TipA-like_antibiotic-bd"/>
</dbReference>
<dbReference type="InterPro" id="IPR012925">
    <property type="entry name" value="TipAS_dom"/>
</dbReference>